<name>A0ABM0LVS5_SACKO</name>
<evidence type="ECO:0000313" key="4">
    <source>
        <dbReference type="RefSeq" id="XP_006811866.1"/>
    </source>
</evidence>
<feature type="domain" description="SAM" evidence="2">
    <location>
        <begin position="1"/>
        <end position="65"/>
    </location>
</feature>
<dbReference type="PANTHER" id="PTHR12301">
    <property type="entry name" value="SAM-DOMAIN, SH3 AND NUCLEAR LOCALIZATION SIGNALS PROTEIN RELATED"/>
    <property type="match status" value="1"/>
</dbReference>
<evidence type="ECO:0000313" key="3">
    <source>
        <dbReference type="Proteomes" id="UP000694865"/>
    </source>
</evidence>
<dbReference type="Gene3D" id="1.10.150.50">
    <property type="entry name" value="Transcription Factor, Ets-1"/>
    <property type="match status" value="1"/>
</dbReference>
<dbReference type="InterPro" id="IPR051725">
    <property type="entry name" value="SAM-SH3_domain_protein"/>
</dbReference>
<dbReference type="Pfam" id="PF00536">
    <property type="entry name" value="SAM_1"/>
    <property type="match status" value="1"/>
</dbReference>
<protein>
    <submittedName>
        <fullName evidence="4">Sterile alpha motif domain-containing protein 5-like</fullName>
    </submittedName>
</protein>
<organism evidence="3 4">
    <name type="scientific">Saccoglossus kowalevskii</name>
    <name type="common">Acorn worm</name>
    <dbReference type="NCBI Taxonomy" id="10224"/>
    <lineage>
        <taxon>Eukaryota</taxon>
        <taxon>Metazoa</taxon>
        <taxon>Hemichordata</taxon>
        <taxon>Enteropneusta</taxon>
        <taxon>Harrimaniidae</taxon>
        <taxon>Saccoglossus</taxon>
    </lineage>
</organism>
<dbReference type="SUPFAM" id="SSF47769">
    <property type="entry name" value="SAM/Pointed domain"/>
    <property type="match status" value="1"/>
</dbReference>
<proteinExistence type="predicted"/>
<accession>A0ABM0LVS5</accession>
<dbReference type="GeneID" id="102803627"/>
<dbReference type="Pfam" id="PF26285">
    <property type="entry name" value="SASH1_Homeodomain"/>
    <property type="match status" value="1"/>
</dbReference>
<dbReference type="InterPro" id="IPR001660">
    <property type="entry name" value="SAM"/>
</dbReference>
<feature type="region of interest" description="Disordered" evidence="1">
    <location>
        <begin position="225"/>
        <end position="251"/>
    </location>
</feature>
<dbReference type="PANTHER" id="PTHR12301:SF8">
    <property type="entry name" value="STERILE ALPHA MOTIF DOMAIN-CONTAINING PROTEIN 5"/>
    <property type="match status" value="1"/>
</dbReference>
<dbReference type="SMART" id="SM00454">
    <property type="entry name" value="SAM"/>
    <property type="match status" value="1"/>
</dbReference>
<evidence type="ECO:0000259" key="2">
    <source>
        <dbReference type="PROSITE" id="PS50105"/>
    </source>
</evidence>
<dbReference type="Proteomes" id="UP000694865">
    <property type="component" value="Unplaced"/>
</dbReference>
<dbReference type="PROSITE" id="PS50105">
    <property type="entry name" value="SAM_DOMAIN"/>
    <property type="match status" value="1"/>
</dbReference>
<gene>
    <name evidence="4" type="primary">LOC102803627</name>
</gene>
<reference evidence="4" key="1">
    <citation type="submission" date="2025-08" db="UniProtKB">
        <authorList>
            <consortium name="RefSeq"/>
        </authorList>
    </citation>
    <scope>IDENTIFICATION</scope>
    <source>
        <tissue evidence="4">Testes</tissue>
    </source>
</reference>
<sequence>MATNIVHEWLRSLDMLQYAEAFIDNGYDDLEICKQVGQPDLDAIGVEHPDHRMDILDAVSRLKEEGGTQVYFTLEPTGESSDSDRERELSGDDMLDKDEDYYTYSGGRRGKHPGRTSYPKLQLKMMVRDKLVAEGIRLNSYPFTKQDGSRGNIREIAKRYAKDLNTYQKDVFDRLEELRKRRVSQDLENSPMIRYVVSSPTSPRSLIPEEICYHGDQFTEPLISSPETIRSQHSTRVSTPKSEESVSLTAK</sequence>
<dbReference type="InterPro" id="IPR013761">
    <property type="entry name" value="SAM/pointed_sf"/>
</dbReference>
<dbReference type="RefSeq" id="XP_006811866.1">
    <property type="nucleotide sequence ID" value="XM_006811803.1"/>
</dbReference>
<dbReference type="InterPro" id="IPR058666">
    <property type="entry name" value="SASH1/NUB1_homeodomain"/>
</dbReference>
<keyword evidence="3" id="KW-1185">Reference proteome</keyword>
<evidence type="ECO:0000256" key="1">
    <source>
        <dbReference type="SAM" id="MobiDB-lite"/>
    </source>
</evidence>